<reference evidence="1 2" key="1">
    <citation type="submission" date="2019-12" db="EMBL/GenBank/DDBJ databases">
        <title>Genomic-based taxomic classification of the family Erythrobacteraceae.</title>
        <authorList>
            <person name="Xu L."/>
        </authorList>
    </citation>
    <scope>NUCLEOTIDE SEQUENCE [LARGE SCALE GENOMIC DNA]</scope>
    <source>
        <strain evidence="1 2">MCCC 1A09965</strain>
    </source>
</reference>
<comment type="caution">
    <text evidence="1">The sequence shown here is derived from an EMBL/GenBank/DDBJ whole genome shotgun (WGS) entry which is preliminary data.</text>
</comment>
<dbReference type="EMBL" id="WTYN01000001">
    <property type="protein sequence ID" value="MXO63419.1"/>
    <property type="molecule type" value="Genomic_DNA"/>
</dbReference>
<accession>A0A844YJC1</accession>
<protein>
    <submittedName>
        <fullName evidence="1">Uncharacterized protein</fullName>
    </submittedName>
</protein>
<proteinExistence type="predicted"/>
<organism evidence="1 2">
    <name type="scientific">Qipengyuania oceanensis</name>
    <dbReference type="NCBI Taxonomy" id="1463597"/>
    <lineage>
        <taxon>Bacteria</taxon>
        <taxon>Pseudomonadati</taxon>
        <taxon>Pseudomonadota</taxon>
        <taxon>Alphaproteobacteria</taxon>
        <taxon>Sphingomonadales</taxon>
        <taxon>Erythrobacteraceae</taxon>
        <taxon>Qipengyuania</taxon>
    </lineage>
</organism>
<sequence>MAVILGDVFGPSVPIGPVVPVPPAFLEDEETAFDPARMVDGDFDAFDINEIWPGLHRGGGEE</sequence>
<evidence type="ECO:0000313" key="2">
    <source>
        <dbReference type="Proteomes" id="UP000445582"/>
    </source>
</evidence>
<gene>
    <name evidence="1" type="ORF">GRI48_10390</name>
</gene>
<dbReference type="RefSeq" id="WP_160675044.1">
    <property type="nucleotide sequence ID" value="NZ_WTYN01000001.1"/>
</dbReference>
<dbReference type="AlphaFoldDB" id="A0A844YJC1"/>
<evidence type="ECO:0000313" key="1">
    <source>
        <dbReference type="EMBL" id="MXO63419.1"/>
    </source>
</evidence>
<name>A0A844YJC1_9SPHN</name>
<dbReference type="Proteomes" id="UP000445582">
    <property type="component" value="Unassembled WGS sequence"/>
</dbReference>
<keyword evidence="2" id="KW-1185">Reference proteome</keyword>